<proteinExistence type="predicted"/>
<reference evidence="3 4" key="1">
    <citation type="submission" date="2024-01" db="EMBL/GenBank/DDBJ databases">
        <title>Genome assemblies of Stephania.</title>
        <authorList>
            <person name="Yang L."/>
        </authorList>
    </citation>
    <scope>NUCLEOTIDE SEQUENCE [LARGE SCALE GENOMIC DNA]</scope>
    <source>
        <strain evidence="3">YNDBR</strain>
        <tissue evidence="3">Leaf</tissue>
    </source>
</reference>
<evidence type="ECO:0000313" key="3">
    <source>
        <dbReference type="EMBL" id="KAK9081544.1"/>
    </source>
</evidence>
<organism evidence="3 4">
    <name type="scientific">Stephania yunnanensis</name>
    <dbReference type="NCBI Taxonomy" id="152371"/>
    <lineage>
        <taxon>Eukaryota</taxon>
        <taxon>Viridiplantae</taxon>
        <taxon>Streptophyta</taxon>
        <taxon>Embryophyta</taxon>
        <taxon>Tracheophyta</taxon>
        <taxon>Spermatophyta</taxon>
        <taxon>Magnoliopsida</taxon>
        <taxon>Ranunculales</taxon>
        <taxon>Menispermaceae</taxon>
        <taxon>Menispermoideae</taxon>
        <taxon>Cissampelideae</taxon>
        <taxon>Stephania</taxon>
    </lineage>
</organism>
<dbReference type="EMBL" id="JBBNAF010000053">
    <property type="protein sequence ID" value="KAK9081544.1"/>
    <property type="molecule type" value="Genomic_DNA"/>
</dbReference>
<dbReference type="PANTHER" id="PTHR46250:SF17">
    <property type="entry name" value="MYB_SANT-LIKE DOMAIN-CONTAINING PROTEIN"/>
    <property type="match status" value="1"/>
</dbReference>
<evidence type="ECO:0000313" key="4">
    <source>
        <dbReference type="Proteomes" id="UP001420932"/>
    </source>
</evidence>
<dbReference type="PANTHER" id="PTHR46250">
    <property type="entry name" value="MYB/SANT-LIKE DNA-BINDING DOMAIN PROTEIN-RELATED"/>
    <property type="match status" value="1"/>
</dbReference>
<dbReference type="AlphaFoldDB" id="A0AAP0DV02"/>
<dbReference type="InterPro" id="IPR024752">
    <property type="entry name" value="Myb/SANT-like_dom"/>
</dbReference>
<feature type="compositionally biased region" description="Low complexity" evidence="1">
    <location>
        <begin position="158"/>
        <end position="168"/>
    </location>
</feature>
<accession>A0AAP0DV02</accession>
<dbReference type="Proteomes" id="UP001420932">
    <property type="component" value="Unassembled WGS sequence"/>
</dbReference>
<feature type="region of interest" description="Disordered" evidence="1">
    <location>
        <begin position="154"/>
        <end position="181"/>
    </location>
</feature>
<dbReference type="Pfam" id="PF12776">
    <property type="entry name" value="Myb_DNA-bind_3"/>
    <property type="match status" value="1"/>
</dbReference>
<comment type="caution">
    <text evidence="3">The sequence shown here is derived from an EMBL/GenBank/DDBJ whole genome shotgun (WGS) entry which is preliminary data.</text>
</comment>
<protein>
    <recommendedName>
        <fullName evidence="2">Myb/SANT-like domain-containing protein</fullName>
    </recommendedName>
</protein>
<sequence>MVEMVASGVYKCDNGFKPGYLTKVEEALNRTCPNSGIKARPHIESRLKSLKKDWFIVNDMICGIRHGTSGFGFDSTSNMVTAPEDVWEDYLKNYPEARPWRLKSFPHYENCCIIFGNDRATGEEARAPEDAFEDVNDVHDSSSTSEQLTVPIEEFDATPTSSRTRTTTADGRGNEAKKKRKVSNDVYIGDQMVAAAQIVANEISKRNSSPSRTNRRLAVRSLPPPHFLFGRRWKTGRENEEEVVNIGWFEGGCSRSREEEDQNRETEVD</sequence>
<keyword evidence="4" id="KW-1185">Reference proteome</keyword>
<evidence type="ECO:0000256" key="1">
    <source>
        <dbReference type="SAM" id="MobiDB-lite"/>
    </source>
</evidence>
<feature type="domain" description="Myb/SANT-like" evidence="2">
    <location>
        <begin position="1"/>
        <end position="90"/>
    </location>
</feature>
<name>A0AAP0DV02_9MAGN</name>
<gene>
    <name evidence="3" type="ORF">Syun_030868</name>
</gene>
<evidence type="ECO:0000259" key="2">
    <source>
        <dbReference type="Pfam" id="PF12776"/>
    </source>
</evidence>